<comment type="catalytic activity">
    <reaction evidence="9 10">
        <text>isopentenyl phosphate + ATP = isopentenyl diphosphate + ADP</text>
        <dbReference type="Rhea" id="RHEA:33963"/>
        <dbReference type="ChEBI" id="CHEBI:30616"/>
        <dbReference type="ChEBI" id="CHEBI:65078"/>
        <dbReference type="ChEBI" id="CHEBI:128769"/>
        <dbReference type="ChEBI" id="CHEBI:456216"/>
        <dbReference type="EC" id="2.7.4.26"/>
    </reaction>
</comment>
<dbReference type="SUPFAM" id="SSF53633">
    <property type="entry name" value="Carbamate kinase-like"/>
    <property type="match status" value="1"/>
</dbReference>
<feature type="domain" description="Aspartate/glutamate/uridylate kinase" evidence="13">
    <location>
        <begin position="1"/>
        <end position="229"/>
    </location>
</feature>
<evidence type="ECO:0000256" key="7">
    <source>
        <dbReference type="ARBA" id="ARBA00022840"/>
    </source>
</evidence>
<evidence type="ECO:0000256" key="12">
    <source>
        <dbReference type="PIRSR" id="PIRSR016496-2"/>
    </source>
</evidence>
<feature type="binding site" evidence="11">
    <location>
        <position position="62"/>
    </location>
    <ligand>
        <name>ATP</name>
        <dbReference type="ChEBI" id="CHEBI:30616"/>
    </ligand>
</feature>
<evidence type="ECO:0000313" key="15">
    <source>
        <dbReference type="Proteomes" id="UP000319894"/>
    </source>
</evidence>
<dbReference type="AlphaFoldDB" id="A0A554NEG3"/>
<dbReference type="EC" id="2.7.4.26" evidence="2 10"/>
<accession>A0A554NEG3</accession>
<keyword evidence="15" id="KW-1185">Reference proteome</keyword>
<feature type="binding site" evidence="11">
    <location>
        <position position="163"/>
    </location>
    <ligand>
        <name>substrate</name>
    </ligand>
</feature>
<dbReference type="RefSeq" id="WP_144260259.1">
    <property type="nucleotide sequence ID" value="NZ_QMDX01000001.1"/>
</dbReference>
<evidence type="ECO:0000256" key="3">
    <source>
        <dbReference type="ARBA" id="ARBA00017267"/>
    </source>
</evidence>
<organism evidence="14 15">
    <name type="scientific">Haloglomus irregulare</name>
    <dbReference type="NCBI Taxonomy" id="2234134"/>
    <lineage>
        <taxon>Archaea</taxon>
        <taxon>Methanobacteriati</taxon>
        <taxon>Methanobacteriota</taxon>
        <taxon>Stenosarchaea group</taxon>
        <taxon>Halobacteria</taxon>
        <taxon>Halobacteriales</taxon>
        <taxon>Natronomonadaceae</taxon>
        <taxon>Haloglomus</taxon>
    </lineage>
</organism>
<keyword evidence="6 10" id="KW-0418">Kinase</keyword>
<dbReference type="Proteomes" id="UP000319894">
    <property type="component" value="Unassembled WGS sequence"/>
</dbReference>
<protein>
    <recommendedName>
        <fullName evidence="3 10">Isopentenyl phosphate kinase</fullName>
        <shortName evidence="10">IPK</shortName>
        <ecNumber evidence="2 10">2.7.4.26</ecNumber>
    </recommendedName>
</protein>
<dbReference type="GO" id="GO:0102043">
    <property type="term" value="F:isopentenyl phosphate kinase activity"/>
    <property type="evidence" value="ECO:0007669"/>
    <property type="project" value="UniProtKB-EC"/>
</dbReference>
<dbReference type="PANTHER" id="PTHR43654:SF1">
    <property type="entry name" value="ISOPENTENYL PHOSPHATE KINASE"/>
    <property type="match status" value="1"/>
</dbReference>
<dbReference type="FunCoup" id="A0A554NEG3">
    <property type="interactions" value="35"/>
</dbReference>
<reference evidence="14 15" key="1">
    <citation type="submission" date="2018-06" db="EMBL/GenBank/DDBJ databases">
        <title>Natronomonas sp. F16-60 a new haloarchaeon isolated from a solar saltern of Isla Cristina, Huelva, Spain.</title>
        <authorList>
            <person name="Duran-Viseras A."/>
            <person name="Sanchez-Porro C."/>
            <person name="Ventosa A."/>
        </authorList>
    </citation>
    <scope>NUCLEOTIDE SEQUENCE [LARGE SCALE GENOMIC DNA]</scope>
    <source>
        <strain evidence="14 15">F16-60</strain>
    </source>
</reference>
<dbReference type="GO" id="GO:0016301">
    <property type="term" value="F:kinase activity"/>
    <property type="evidence" value="ECO:0007669"/>
    <property type="project" value="UniProtKB-KW"/>
</dbReference>
<feature type="binding site" evidence="11">
    <location>
        <position position="224"/>
    </location>
    <ligand>
        <name>ATP</name>
        <dbReference type="ChEBI" id="CHEBI:30616"/>
    </ligand>
</feature>
<dbReference type="PANTHER" id="PTHR43654">
    <property type="entry name" value="GLUTAMATE 5-KINASE"/>
    <property type="match status" value="1"/>
</dbReference>
<comment type="function">
    <text evidence="10">Catalyzes the phosphorylation of isopentenyl phosphate (IP) to isopentenyl diphosphate (IPP). Functions in an alternate mevalonate (MVA) pathway leading to IPP, a key precursor for the biosynthesis of isoprenoid compounds such as archaeal membrane lipids.</text>
</comment>
<dbReference type="InterPro" id="IPR001048">
    <property type="entry name" value="Asp/Glu/Uridylate_kinase"/>
</dbReference>
<evidence type="ECO:0000256" key="11">
    <source>
        <dbReference type="PIRSR" id="PIRSR016496-1"/>
    </source>
</evidence>
<evidence type="ECO:0000256" key="2">
    <source>
        <dbReference type="ARBA" id="ARBA00012908"/>
    </source>
</evidence>
<gene>
    <name evidence="14" type="ORF">DP107_00955</name>
</gene>
<dbReference type="OrthoDB" id="15328at2157"/>
<dbReference type="InterPro" id="IPR024192">
    <property type="entry name" value="Fosfomycin_R_FomA-type"/>
</dbReference>
<keyword evidence="5 10" id="KW-0547">Nucleotide-binding</keyword>
<dbReference type="InterPro" id="IPR036393">
    <property type="entry name" value="AceGlu_kinase-like_sf"/>
</dbReference>
<dbReference type="NCBIfam" id="NF040647">
    <property type="entry name" value="IPPK_Arch"/>
    <property type="match status" value="1"/>
</dbReference>
<dbReference type="GO" id="GO:0016114">
    <property type="term" value="P:terpenoid biosynthetic process"/>
    <property type="evidence" value="ECO:0007669"/>
    <property type="project" value="TreeGrafter"/>
</dbReference>
<evidence type="ECO:0000256" key="10">
    <source>
        <dbReference type="PIRNR" id="PIRNR016496"/>
    </source>
</evidence>
<dbReference type="GO" id="GO:0005524">
    <property type="term" value="F:ATP binding"/>
    <property type="evidence" value="ECO:0007669"/>
    <property type="project" value="UniProtKB-KW"/>
</dbReference>
<dbReference type="Pfam" id="PF00696">
    <property type="entry name" value="AA_kinase"/>
    <property type="match status" value="1"/>
</dbReference>
<feature type="binding site" evidence="11">
    <location>
        <begin position="6"/>
        <end position="10"/>
    </location>
    <ligand>
        <name>ATP</name>
        <dbReference type="ChEBI" id="CHEBI:30616"/>
    </ligand>
</feature>
<feature type="binding site" evidence="11">
    <location>
        <position position="66"/>
    </location>
    <ligand>
        <name>substrate</name>
    </ligand>
</feature>
<evidence type="ECO:0000256" key="8">
    <source>
        <dbReference type="ARBA" id="ARBA00023229"/>
    </source>
</evidence>
<comment type="similarity">
    <text evidence="1 10">Belongs to the isopentenyl phosphate kinase family.</text>
</comment>
<comment type="caution">
    <text evidence="14">The sequence shown here is derived from an EMBL/GenBank/DDBJ whole genome shotgun (WGS) entry which is preliminary data.</text>
</comment>
<proteinExistence type="inferred from homology"/>
<feature type="binding site" evidence="11">
    <location>
        <position position="184"/>
    </location>
    <ligand>
        <name>ATP</name>
        <dbReference type="ChEBI" id="CHEBI:30616"/>
    </ligand>
</feature>
<evidence type="ECO:0000256" key="5">
    <source>
        <dbReference type="ARBA" id="ARBA00022741"/>
    </source>
</evidence>
<sequence length="263" mass="26423">MTTVLKLGGSVVTAKDSPETVATERLERAAEAVGAAHGRDATAADPDADIDPADLVVVHGGGSFGHPAAERHGVTTSAGTRDAAAVREVHGAMRALNRTVVGALAAADVPAVQVAPLSTGFRVEERFHQPADAVAALLAEGFVPVLHGDVVATAGAGATVVSGDELVTALAEGLDADRVGLCSDVPGVLDADGTVIDRIERFEDAADALGESEATDVTGGMAAKVRTLLALDTPASVFDLDGLPAFLTGRSPGTRIASDGRVP</sequence>
<feature type="binding site" evidence="11">
    <location>
        <position position="61"/>
    </location>
    <ligand>
        <name>substrate</name>
    </ligand>
</feature>
<keyword evidence="8" id="KW-0414">Isoprene biosynthesis</keyword>
<dbReference type="CDD" id="cd04241">
    <property type="entry name" value="AAK_FomA-like"/>
    <property type="match status" value="1"/>
</dbReference>
<dbReference type="GO" id="GO:0005829">
    <property type="term" value="C:cytosol"/>
    <property type="evidence" value="ECO:0007669"/>
    <property type="project" value="TreeGrafter"/>
</dbReference>
<dbReference type="Gene3D" id="3.40.1160.10">
    <property type="entry name" value="Acetylglutamate kinase-like"/>
    <property type="match status" value="1"/>
</dbReference>
<evidence type="ECO:0000259" key="13">
    <source>
        <dbReference type="Pfam" id="PF00696"/>
    </source>
</evidence>
<dbReference type="PIRSF" id="PIRSF016496">
    <property type="entry name" value="Kin_FomA"/>
    <property type="match status" value="1"/>
</dbReference>
<dbReference type="EMBL" id="QMDX01000001">
    <property type="protein sequence ID" value="TSD15782.1"/>
    <property type="molecule type" value="Genomic_DNA"/>
</dbReference>
<dbReference type="InParanoid" id="A0A554NEG3"/>
<comment type="subunit">
    <text evidence="10">Homodimer.</text>
</comment>
<keyword evidence="7 10" id="KW-0067">ATP-binding</keyword>
<evidence type="ECO:0000313" key="14">
    <source>
        <dbReference type="EMBL" id="TSD15782.1"/>
    </source>
</evidence>
<feature type="binding site" evidence="11">
    <location>
        <position position="220"/>
    </location>
    <ligand>
        <name>ATP</name>
        <dbReference type="ChEBI" id="CHEBI:30616"/>
    </ligand>
</feature>
<feature type="site" description="Transition state stabilizer" evidence="12">
    <location>
        <position position="15"/>
    </location>
</feature>
<evidence type="ECO:0000256" key="1">
    <source>
        <dbReference type="ARBA" id="ARBA00010540"/>
    </source>
</evidence>
<evidence type="ECO:0000256" key="9">
    <source>
        <dbReference type="ARBA" id="ARBA00049063"/>
    </source>
</evidence>
<evidence type="ECO:0000256" key="6">
    <source>
        <dbReference type="ARBA" id="ARBA00022777"/>
    </source>
</evidence>
<evidence type="ECO:0000256" key="4">
    <source>
        <dbReference type="ARBA" id="ARBA00022679"/>
    </source>
</evidence>
<name>A0A554NEG3_9EURY</name>
<keyword evidence="4 10" id="KW-0808">Transferase</keyword>